<dbReference type="UniPathway" id="UPA00135">
    <property type="reaction ID" value="UER00197"/>
</dbReference>
<keyword evidence="9" id="KW-0663">Pyridoxal phosphate</keyword>
<comment type="cofactor">
    <cofactor evidence="1">
        <name>pyridoxal 5'-phosphate</name>
        <dbReference type="ChEBI" id="CHEBI:597326"/>
    </cofactor>
</comment>
<keyword evidence="6 13" id="KW-0032">Aminotransferase</keyword>
<dbReference type="NCBIfam" id="TIGR01365">
    <property type="entry name" value="serC_2"/>
    <property type="match status" value="1"/>
</dbReference>
<keyword evidence="14" id="KW-1185">Reference proteome</keyword>
<comment type="pathway">
    <text evidence="2">Amino-acid biosynthesis; L-serine biosynthesis; L-serine from 3-phospho-D-glycerate: step 2/3.</text>
</comment>
<protein>
    <recommendedName>
        <fullName evidence="4">phosphoserine transaminase</fullName>
        <ecNumber evidence="4">2.6.1.52</ecNumber>
    </recommendedName>
</protein>
<dbReference type="PIRSF" id="PIRSF000525">
    <property type="entry name" value="SerC"/>
    <property type="match status" value="1"/>
</dbReference>
<evidence type="ECO:0000256" key="9">
    <source>
        <dbReference type="ARBA" id="ARBA00022898"/>
    </source>
</evidence>
<comment type="caution">
    <text evidence="13">The sequence shown here is derived from an EMBL/GenBank/DDBJ whole genome shotgun (WGS) entry which is preliminary data.</text>
</comment>
<dbReference type="GO" id="GO:0004760">
    <property type="term" value="F:L-serine-pyruvate transaminase activity"/>
    <property type="evidence" value="ECO:0007669"/>
    <property type="project" value="TreeGrafter"/>
</dbReference>
<dbReference type="EMBL" id="REFR01000009">
    <property type="protein sequence ID" value="RMB11845.1"/>
    <property type="molecule type" value="Genomic_DNA"/>
</dbReference>
<dbReference type="Proteomes" id="UP000271227">
    <property type="component" value="Unassembled WGS sequence"/>
</dbReference>
<dbReference type="InterPro" id="IPR015421">
    <property type="entry name" value="PyrdxlP-dep_Trfase_major"/>
</dbReference>
<dbReference type="RefSeq" id="WP_121937080.1">
    <property type="nucleotide sequence ID" value="NZ_REFR01000009.1"/>
</dbReference>
<dbReference type="GO" id="GO:0006564">
    <property type="term" value="P:L-serine biosynthetic process"/>
    <property type="evidence" value="ECO:0007669"/>
    <property type="project" value="UniProtKB-KW"/>
</dbReference>
<evidence type="ECO:0000313" key="14">
    <source>
        <dbReference type="Proteomes" id="UP000271227"/>
    </source>
</evidence>
<dbReference type="Gene3D" id="3.40.640.10">
    <property type="entry name" value="Type I PLP-dependent aspartate aminotransferase-like (Major domain)"/>
    <property type="match status" value="1"/>
</dbReference>
<comment type="catalytic activity">
    <reaction evidence="11">
        <text>O-phospho-L-serine + 2-oxoglutarate = 3-phosphooxypyruvate + L-glutamate</text>
        <dbReference type="Rhea" id="RHEA:14329"/>
        <dbReference type="ChEBI" id="CHEBI:16810"/>
        <dbReference type="ChEBI" id="CHEBI:18110"/>
        <dbReference type="ChEBI" id="CHEBI:29985"/>
        <dbReference type="ChEBI" id="CHEBI:57524"/>
        <dbReference type="EC" id="2.6.1.52"/>
    </reaction>
</comment>
<dbReference type="AlphaFoldDB" id="A0A3M0CSK1"/>
<evidence type="ECO:0000256" key="12">
    <source>
        <dbReference type="SAM" id="MobiDB-lite"/>
    </source>
</evidence>
<evidence type="ECO:0000256" key="7">
    <source>
        <dbReference type="ARBA" id="ARBA00022605"/>
    </source>
</evidence>
<reference evidence="13 14" key="1">
    <citation type="submission" date="2018-10" db="EMBL/GenBank/DDBJ databases">
        <title>Genomic Encyclopedia of Archaeal and Bacterial Type Strains, Phase II (KMG-II): from individual species to whole genera.</title>
        <authorList>
            <person name="Goeker M."/>
        </authorList>
    </citation>
    <scope>NUCLEOTIDE SEQUENCE [LARGE SCALE GENOMIC DNA]</scope>
    <source>
        <strain evidence="13 14">DSM 25217</strain>
    </source>
</reference>
<feature type="region of interest" description="Disordered" evidence="12">
    <location>
        <begin position="1"/>
        <end position="28"/>
    </location>
</feature>
<comment type="similarity">
    <text evidence="3">Belongs to the class-V pyridoxal-phosphate-dependent aminotransferase family. SerC subfamily.</text>
</comment>
<evidence type="ECO:0000256" key="5">
    <source>
        <dbReference type="ARBA" id="ARBA00022490"/>
    </source>
</evidence>
<evidence type="ECO:0000256" key="6">
    <source>
        <dbReference type="ARBA" id="ARBA00022576"/>
    </source>
</evidence>
<keyword evidence="8 13" id="KW-0808">Transferase</keyword>
<evidence type="ECO:0000256" key="8">
    <source>
        <dbReference type="ARBA" id="ARBA00022679"/>
    </source>
</evidence>
<dbReference type="PANTHER" id="PTHR21152">
    <property type="entry name" value="AMINOTRANSFERASE CLASS V"/>
    <property type="match status" value="1"/>
</dbReference>
<keyword evidence="7" id="KW-0028">Amino-acid biosynthesis</keyword>
<evidence type="ECO:0000256" key="10">
    <source>
        <dbReference type="ARBA" id="ARBA00023299"/>
    </source>
</evidence>
<dbReference type="NCBIfam" id="NF002841">
    <property type="entry name" value="PRK03080.1-2"/>
    <property type="match status" value="1"/>
</dbReference>
<evidence type="ECO:0000256" key="1">
    <source>
        <dbReference type="ARBA" id="ARBA00001933"/>
    </source>
</evidence>
<dbReference type="CDD" id="cd01494">
    <property type="entry name" value="AAT_I"/>
    <property type="match status" value="1"/>
</dbReference>
<keyword evidence="10" id="KW-0718">Serine biosynthesis</keyword>
<dbReference type="GO" id="GO:0008453">
    <property type="term" value="F:alanine-glyoxylate transaminase activity"/>
    <property type="evidence" value="ECO:0007669"/>
    <property type="project" value="TreeGrafter"/>
</dbReference>
<dbReference type="InParanoid" id="A0A3M0CSK1"/>
<dbReference type="InterPro" id="IPR015424">
    <property type="entry name" value="PyrdxlP-dep_Trfase"/>
</dbReference>
<organism evidence="13 14">
    <name type="scientific">Eilatimonas milleporae</name>
    <dbReference type="NCBI Taxonomy" id="911205"/>
    <lineage>
        <taxon>Bacteria</taxon>
        <taxon>Pseudomonadati</taxon>
        <taxon>Pseudomonadota</taxon>
        <taxon>Alphaproteobacteria</taxon>
        <taxon>Kordiimonadales</taxon>
        <taxon>Kordiimonadaceae</taxon>
        <taxon>Eilatimonas</taxon>
    </lineage>
</organism>
<dbReference type="SUPFAM" id="SSF53383">
    <property type="entry name" value="PLP-dependent transferases"/>
    <property type="match status" value="1"/>
</dbReference>
<sequence>MTTKTETPAKPGVKPLRPEFSSGPCAKRPGWTAETALKNAALGRSHRSRPGKAKLKFATDKTREILGVPDGYRIGIVPASDTGAVEMALWSLLGARGVDMLAWESFGKGWVSDVVKQLKLDDVRLFEADYGTLPDLDAVDADRDIVFTWNGTTSGVRVPDGDWIADDRAGLTICDATSAAFAMDLPWDKLDVVTYSWQKVLGGEAAHGVLVLSPRAVDRLESHVPPWPLPKIFRLTKGGRLIEGIFEGATINTPSMLCVEDYIDALLWAEEEGGLTGMIRRSEANFAVIDEWADRTDWVDFLARAPETRSTTSVCLKIVDPWFTGLSAEEQAAEAKTLASLLDAEGVAYDIGAYRDAPPGLRLWAGGTVEVEDMARLMPWLDWAFATVKASA</sequence>
<evidence type="ECO:0000256" key="2">
    <source>
        <dbReference type="ARBA" id="ARBA00005099"/>
    </source>
</evidence>
<evidence type="ECO:0000256" key="3">
    <source>
        <dbReference type="ARBA" id="ARBA00006904"/>
    </source>
</evidence>
<dbReference type="OrthoDB" id="9772439at2"/>
<accession>A0A3M0CSK1</accession>
<gene>
    <name evidence="13" type="ORF">BXY39_0330</name>
</gene>
<evidence type="ECO:0000256" key="4">
    <source>
        <dbReference type="ARBA" id="ARBA00013030"/>
    </source>
</evidence>
<dbReference type="EC" id="2.6.1.52" evidence="4"/>
<evidence type="ECO:0000256" key="11">
    <source>
        <dbReference type="ARBA" id="ARBA00049007"/>
    </source>
</evidence>
<dbReference type="Gene3D" id="3.90.1150.10">
    <property type="entry name" value="Aspartate Aminotransferase, domain 1"/>
    <property type="match status" value="1"/>
</dbReference>
<dbReference type="GO" id="GO:0019265">
    <property type="term" value="P:glycine biosynthetic process, by transamination of glyoxylate"/>
    <property type="evidence" value="ECO:0007669"/>
    <property type="project" value="TreeGrafter"/>
</dbReference>
<evidence type="ECO:0000313" key="13">
    <source>
        <dbReference type="EMBL" id="RMB11845.1"/>
    </source>
</evidence>
<keyword evidence="5" id="KW-0963">Cytoplasm</keyword>
<dbReference type="PANTHER" id="PTHR21152:SF40">
    <property type="entry name" value="ALANINE--GLYOXYLATE AMINOTRANSFERASE"/>
    <property type="match status" value="1"/>
</dbReference>
<name>A0A3M0CSK1_9PROT</name>
<dbReference type="InterPro" id="IPR015422">
    <property type="entry name" value="PyrdxlP-dep_Trfase_small"/>
</dbReference>
<proteinExistence type="inferred from homology"/>
<dbReference type="GO" id="GO:0004648">
    <property type="term" value="F:O-phospho-L-serine:2-oxoglutarate aminotransferase activity"/>
    <property type="evidence" value="ECO:0007669"/>
    <property type="project" value="UniProtKB-EC"/>
</dbReference>
<dbReference type="InterPro" id="IPR006271">
    <property type="entry name" value="Pser_aminoTfrase_methanosarc"/>
</dbReference>
<dbReference type="InterPro" id="IPR022278">
    <property type="entry name" value="Pser_aminoTfrase"/>
</dbReference>